<dbReference type="KEGG" id="rhoz:GXP67_24035"/>
<protein>
    <submittedName>
        <fullName evidence="4">Tetratricopeptide repeat protein</fullName>
    </submittedName>
</protein>
<evidence type="ECO:0000313" key="5">
    <source>
        <dbReference type="Proteomes" id="UP000480178"/>
    </source>
</evidence>
<accession>A0A6C0GNR8</accession>
<dbReference type="SMART" id="SM00028">
    <property type="entry name" value="TPR"/>
    <property type="match status" value="5"/>
</dbReference>
<dbReference type="EMBL" id="CP048222">
    <property type="protein sequence ID" value="QHT69494.1"/>
    <property type="molecule type" value="Genomic_DNA"/>
</dbReference>
<dbReference type="RefSeq" id="WP_162445483.1">
    <property type="nucleotide sequence ID" value="NZ_CP048222.1"/>
</dbReference>
<proteinExistence type="predicted"/>
<organism evidence="4 5">
    <name type="scientific">Rhodocytophaga rosea</name>
    <dbReference type="NCBI Taxonomy" id="2704465"/>
    <lineage>
        <taxon>Bacteria</taxon>
        <taxon>Pseudomonadati</taxon>
        <taxon>Bacteroidota</taxon>
        <taxon>Cytophagia</taxon>
        <taxon>Cytophagales</taxon>
        <taxon>Rhodocytophagaceae</taxon>
        <taxon>Rhodocytophaga</taxon>
    </lineage>
</organism>
<evidence type="ECO:0000256" key="3">
    <source>
        <dbReference type="PROSITE-ProRule" id="PRU00339"/>
    </source>
</evidence>
<name>A0A6C0GNR8_9BACT</name>
<gene>
    <name evidence="4" type="ORF">GXP67_24035</name>
</gene>
<dbReference type="InterPro" id="IPR011990">
    <property type="entry name" value="TPR-like_helical_dom_sf"/>
</dbReference>
<dbReference type="PANTHER" id="PTHR45586">
    <property type="entry name" value="TPR REPEAT-CONTAINING PROTEIN PA4667"/>
    <property type="match status" value="1"/>
</dbReference>
<reference evidence="4 5" key="1">
    <citation type="submission" date="2020-01" db="EMBL/GenBank/DDBJ databases">
        <authorList>
            <person name="Kim M.K."/>
        </authorList>
    </citation>
    <scope>NUCLEOTIDE SEQUENCE [LARGE SCALE GENOMIC DNA]</scope>
    <source>
        <strain evidence="4 5">172606-1</strain>
    </source>
</reference>
<dbReference type="InterPro" id="IPR019734">
    <property type="entry name" value="TPR_rpt"/>
</dbReference>
<dbReference type="SUPFAM" id="SSF48452">
    <property type="entry name" value="TPR-like"/>
    <property type="match status" value="1"/>
</dbReference>
<dbReference type="Pfam" id="PF14559">
    <property type="entry name" value="TPR_19"/>
    <property type="match status" value="2"/>
</dbReference>
<sequence length="273" mass="29971">MQKSQIIIVTLAIVLIGGMYSLPKVLVSNKEKVLAANNTAASKTPSANETHATKLSQAQVVVIDKLRDNFLHATDQQKKRTFADSLAVVFRQASQYDSAAFYTEKIVELNPGVETWTKAGNAYYDAFSFSAEGSKAGQMGEKARQYYEKVLAADPNQLAVKANMAMTYVATASPMQGITMLREILKADPQNELAIFNLGLLSMQSGQYDKSIERFEQILKQNPGNDQAKFYLGVSHAEAGHAAEAKKILKEVKASNPDPVVQSTVDEYLKKLK</sequence>
<dbReference type="PROSITE" id="PS50005">
    <property type="entry name" value="TPR"/>
    <property type="match status" value="1"/>
</dbReference>
<evidence type="ECO:0000256" key="1">
    <source>
        <dbReference type="ARBA" id="ARBA00022737"/>
    </source>
</evidence>
<keyword evidence="1" id="KW-0677">Repeat</keyword>
<dbReference type="PANTHER" id="PTHR45586:SF1">
    <property type="entry name" value="LIPOPOLYSACCHARIDE ASSEMBLY PROTEIN B"/>
    <property type="match status" value="1"/>
</dbReference>
<dbReference type="InterPro" id="IPR051012">
    <property type="entry name" value="CellSynth/LPSAsmb/PSIAsmb"/>
</dbReference>
<evidence type="ECO:0000256" key="2">
    <source>
        <dbReference type="ARBA" id="ARBA00022803"/>
    </source>
</evidence>
<dbReference type="Proteomes" id="UP000480178">
    <property type="component" value="Chromosome"/>
</dbReference>
<evidence type="ECO:0000313" key="4">
    <source>
        <dbReference type="EMBL" id="QHT69494.1"/>
    </source>
</evidence>
<keyword evidence="2 3" id="KW-0802">TPR repeat</keyword>
<keyword evidence="5" id="KW-1185">Reference proteome</keyword>
<dbReference type="Gene3D" id="1.25.40.10">
    <property type="entry name" value="Tetratricopeptide repeat domain"/>
    <property type="match status" value="1"/>
</dbReference>
<feature type="repeat" description="TPR" evidence="3">
    <location>
        <begin position="192"/>
        <end position="225"/>
    </location>
</feature>
<dbReference type="AlphaFoldDB" id="A0A6C0GNR8"/>